<name>A0A1M7QPH4_9BACI</name>
<sequence length="140" mass="15971">MKRKQRTEILIQDGGSLAEELASTITANYNYLEIIKPQYGMTMIKMRETAKKSLFYLGEVLITESKVEIEQTIGIGIVIGMEKELAKHLAIIDAAYRADLPETKDWDTQLIEKGKQITAQRAKEQAELFRSKVNFETMEV</sequence>
<keyword evidence="2" id="KW-1185">Reference proteome</keyword>
<dbReference type="RefSeq" id="WP_073203042.1">
    <property type="nucleotide sequence ID" value="NZ_FRCZ01000008.1"/>
</dbReference>
<dbReference type="EMBL" id="FRCZ01000008">
    <property type="protein sequence ID" value="SHN33430.1"/>
    <property type="molecule type" value="Genomic_DNA"/>
</dbReference>
<reference evidence="1 2" key="1">
    <citation type="submission" date="2016-11" db="EMBL/GenBank/DDBJ databases">
        <authorList>
            <person name="Jaros S."/>
            <person name="Januszkiewicz K."/>
            <person name="Wedrychowicz H."/>
        </authorList>
    </citation>
    <scope>NUCLEOTIDE SEQUENCE [LARGE SCALE GENOMIC DNA]</scope>
    <source>
        <strain evidence="1 2">CGMCC 1.10681</strain>
    </source>
</reference>
<dbReference type="InterPro" id="IPR009609">
    <property type="entry name" value="Phosphonate_metab_PhnG"/>
</dbReference>
<proteinExistence type="predicted"/>
<organism evidence="1 2">
    <name type="scientific">Gracilibacillus kekensis</name>
    <dbReference type="NCBI Taxonomy" id="1027249"/>
    <lineage>
        <taxon>Bacteria</taxon>
        <taxon>Bacillati</taxon>
        <taxon>Bacillota</taxon>
        <taxon>Bacilli</taxon>
        <taxon>Bacillales</taxon>
        <taxon>Bacillaceae</taxon>
        <taxon>Gracilibacillus</taxon>
    </lineage>
</organism>
<dbReference type="STRING" id="1027249.SAMN05216179_3429"/>
<evidence type="ECO:0000313" key="2">
    <source>
        <dbReference type="Proteomes" id="UP000184184"/>
    </source>
</evidence>
<dbReference type="NCBIfam" id="TIGR03293">
    <property type="entry name" value="PhnG_redo"/>
    <property type="match status" value="1"/>
</dbReference>
<evidence type="ECO:0000313" key="1">
    <source>
        <dbReference type="EMBL" id="SHN33430.1"/>
    </source>
</evidence>
<dbReference type="GO" id="GO:0015716">
    <property type="term" value="P:organic phosphonate transport"/>
    <property type="evidence" value="ECO:0007669"/>
    <property type="project" value="InterPro"/>
</dbReference>
<gene>
    <name evidence="1" type="ORF">SAMN05216179_3429</name>
</gene>
<dbReference type="Pfam" id="PF06754">
    <property type="entry name" value="PhnG"/>
    <property type="match status" value="1"/>
</dbReference>
<dbReference type="OrthoDB" id="3182891at2"/>
<protein>
    <submittedName>
        <fullName evidence="1">Alpha-D-ribose 1-methylphosphonate 5-triphosphate synthase subunit PhnG</fullName>
    </submittedName>
</protein>
<dbReference type="Proteomes" id="UP000184184">
    <property type="component" value="Unassembled WGS sequence"/>
</dbReference>
<accession>A0A1M7QPH4</accession>
<dbReference type="GO" id="GO:0019634">
    <property type="term" value="P:organic phosphonate metabolic process"/>
    <property type="evidence" value="ECO:0007669"/>
    <property type="project" value="InterPro"/>
</dbReference>
<dbReference type="AlphaFoldDB" id="A0A1M7QPH4"/>